<comment type="caution">
    <text evidence="1">The sequence shown here is derived from an EMBL/GenBank/DDBJ whole genome shotgun (WGS) entry which is preliminary data.</text>
</comment>
<reference evidence="1 2" key="1">
    <citation type="submission" date="2019-06" db="EMBL/GenBank/DDBJ databases">
        <title>Metagenome assembled Genome of Spiribacter salinus SL48-SHIP from the microbial mat of Salt Lake 48 (Novosibirsk region, Russia).</title>
        <authorList>
            <person name="Shipova A."/>
            <person name="Rozanov A.S."/>
            <person name="Bryanskaya A.V."/>
            <person name="Peltek S.E."/>
        </authorList>
    </citation>
    <scope>NUCLEOTIDE SEQUENCE [LARGE SCALE GENOMIC DNA]</scope>
    <source>
        <strain evidence="1">SL48-SHIP-2</strain>
    </source>
</reference>
<gene>
    <name evidence="1" type="ORF">FKY71_07875</name>
</gene>
<name>A0A540VS40_9GAMM</name>
<proteinExistence type="predicted"/>
<sequence length="156" mass="18827">MFDRHHMIWRWADHWDELGDWLPAAKDLVSRWADQSPQEVEFRNDFELRVACFLLYDNLLPESAAKALSFLFLETMSEARDKGYRLDRLHVIPEKRGRKRDVSRMYRQWELRELLKAGTPKMEAYSQIAEKYAKSTDTIRREYERIEKQSAEREKS</sequence>
<dbReference type="AlphaFoldDB" id="A0A540VS40"/>
<evidence type="ECO:0000313" key="1">
    <source>
        <dbReference type="EMBL" id="TQE99575.1"/>
    </source>
</evidence>
<protein>
    <submittedName>
        <fullName evidence="1">Uncharacterized protein</fullName>
    </submittedName>
</protein>
<dbReference type="EMBL" id="VIFK01000052">
    <property type="protein sequence ID" value="TQE99575.1"/>
    <property type="molecule type" value="Genomic_DNA"/>
</dbReference>
<dbReference type="Proteomes" id="UP000315400">
    <property type="component" value="Unassembled WGS sequence"/>
</dbReference>
<evidence type="ECO:0000313" key="2">
    <source>
        <dbReference type="Proteomes" id="UP000315400"/>
    </source>
</evidence>
<organism evidence="1 2">
    <name type="scientific">Spiribacter salinus</name>
    <dbReference type="NCBI Taxonomy" id="1335746"/>
    <lineage>
        <taxon>Bacteria</taxon>
        <taxon>Pseudomonadati</taxon>
        <taxon>Pseudomonadota</taxon>
        <taxon>Gammaproteobacteria</taxon>
        <taxon>Chromatiales</taxon>
        <taxon>Ectothiorhodospiraceae</taxon>
        <taxon>Spiribacter</taxon>
    </lineage>
</organism>
<accession>A0A540VS40</accession>